<evidence type="ECO:0000256" key="1">
    <source>
        <dbReference type="SAM" id="MobiDB-lite"/>
    </source>
</evidence>
<accession>A0A1G6G4G7</accession>
<evidence type="ECO:0000313" key="2">
    <source>
        <dbReference type="EMBL" id="SDB76884.1"/>
    </source>
</evidence>
<feature type="compositionally biased region" description="Low complexity" evidence="1">
    <location>
        <begin position="203"/>
        <end position="214"/>
    </location>
</feature>
<feature type="region of interest" description="Disordered" evidence="1">
    <location>
        <begin position="197"/>
        <end position="221"/>
    </location>
</feature>
<sequence length="221" mass="22560">MSKWGTLLKGFAKSTASNTGKFVGAGGRTLSNSVIHPAQALRGAGTAAKTAAVGGTAGYLTWEAIVNDKSVLETTSDLVVGKDTSNKITEVVDDVKGLKEKAGEAVDSVNGAMSDINSKWSGMSNFFRGIFGGNGVDMFGNFFKNLGGGNVSGLSLAGLVIAGFLSFGRFGWLGKIAGAMLGMMLIGNNSNMSQVLGGGTNTASQSMAQSESQAEGGGRRR</sequence>
<dbReference type="AlphaFoldDB" id="A0A1G6G4G7"/>
<evidence type="ECO:0000313" key="3">
    <source>
        <dbReference type="Proteomes" id="UP000183670"/>
    </source>
</evidence>
<organism evidence="2 3">
    <name type="scientific">Bacteroides ovatus</name>
    <dbReference type="NCBI Taxonomy" id="28116"/>
    <lineage>
        <taxon>Bacteria</taxon>
        <taxon>Pseudomonadati</taxon>
        <taxon>Bacteroidota</taxon>
        <taxon>Bacteroidia</taxon>
        <taxon>Bacteroidales</taxon>
        <taxon>Bacteroidaceae</taxon>
        <taxon>Bacteroides</taxon>
    </lineage>
</organism>
<proteinExistence type="predicted"/>
<dbReference type="Proteomes" id="UP000183670">
    <property type="component" value="Unassembled WGS sequence"/>
</dbReference>
<protein>
    <submittedName>
        <fullName evidence="2">Uncharacterized protein</fullName>
    </submittedName>
</protein>
<reference evidence="2 3" key="1">
    <citation type="submission" date="2016-10" db="EMBL/GenBank/DDBJ databases">
        <authorList>
            <person name="de Groot N.N."/>
        </authorList>
    </citation>
    <scope>NUCLEOTIDE SEQUENCE [LARGE SCALE GENOMIC DNA]</scope>
    <source>
        <strain evidence="2 3">NLAE-zl-C500</strain>
    </source>
</reference>
<dbReference type="RefSeq" id="WP_074557823.1">
    <property type="nucleotide sequence ID" value="NZ_FMYE01000014.1"/>
</dbReference>
<dbReference type="EMBL" id="FMYE01000014">
    <property type="protein sequence ID" value="SDB76884.1"/>
    <property type="molecule type" value="Genomic_DNA"/>
</dbReference>
<gene>
    <name evidence="2" type="ORF">SAMN05192581_101448</name>
</gene>
<name>A0A1G6G4G7_BACOV</name>